<dbReference type="PANTHER" id="PTHR31569:SF4">
    <property type="entry name" value="SWIM-TYPE DOMAIN-CONTAINING PROTEIN"/>
    <property type="match status" value="1"/>
</dbReference>
<proteinExistence type="predicted"/>
<gene>
    <name evidence="2" type="ORF">ACEWY4_015516</name>
</gene>
<protein>
    <recommendedName>
        <fullName evidence="1">ZSWIM1/3 RNaseH-like domain-containing protein</fullName>
    </recommendedName>
</protein>
<dbReference type="AlphaFoldDB" id="A0ABD1JNE9"/>
<dbReference type="Proteomes" id="UP001591681">
    <property type="component" value="Unassembled WGS sequence"/>
</dbReference>
<dbReference type="EMBL" id="JBHFQA010000013">
    <property type="protein sequence ID" value="KAL2088617.1"/>
    <property type="molecule type" value="Genomic_DNA"/>
</dbReference>
<name>A0ABD1JNE9_9TELE</name>
<reference evidence="2 3" key="1">
    <citation type="submission" date="2024-09" db="EMBL/GenBank/DDBJ databases">
        <title>A chromosome-level genome assembly of Gray's grenadier anchovy, Coilia grayii.</title>
        <authorList>
            <person name="Fu Z."/>
        </authorList>
    </citation>
    <scope>NUCLEOTIDE SEQUENCE [LARGE SCALE GENOMIC DNA]</scope>
    <source>
        <strain evidence="2">G4</strain>
        <tissue evidence="2">Muscle</tissue>
    </source>
</reference>
<dbReference type="Pfam" id="PF21056">
    <property type="entry name" value="ZSWIM1-3_RNaseH-like"/>
    <property type="match status" value="1"/>
</dbReference>
<sequence length="182" mass="20691">MLQKPGALAEVIMNPQEELQAIYYQDEKMRRFQQLYPELLVLDATYSLNDLRMPLYVLLVVDGNGESQPVGLWLVANKECETIAALMDIFVGENNAADIHCVMADEIMERQVAEKLPNAVLQIACGKMSITSQQRLAVLNLFSKMVYAKTEETYEEQYSTLKELGLPQVTRYIDSKWHGLKA</sequence>
<dbReference type="PANTHER" id="PTHR31569">
    <property type="entry name" value="SWIM-TYPE DOMAIN-CONTAINING PROTEIN"/>
    <property type="match status" value="1"/>
</dbReference>
<organism evidence="2 3">
    <name type="scientific">Coilia grayii</name>
    <name type="common">Gray's grenadier anchovy</name>
    <dbReference type="NCBI Taxonomy" id="363190"/>
    <lineage>
        <taxon>Eukaryota</taxon>
        <taxon>Metazoa</taxon>
        <taxon>Chordata</taxon>
        <taxon>Craniata</taxon>
        <taxon>Vertebrata</taxon>
        <taxon>Euteleostomi</taxon>
        <taxon>Actinopterygii</taxon>
        <taxon>Neopterygii</taxon>
        <taxon>Teleostei</taxon>
        <taxon>Clupei</taxon>
        <taxon>Clupeiformes</taxon>
        <taxon>Clupeoidei</taxon>
        <taxon>Engraulidae</taxon>
        <taxon>Coilinae</taxon>
        <taxon>Coilia</taxon>
    </lineage>
</organism>
<accession>A0ABD1JNE9</accession>
<keyword evidence="3" id="KW-1185">Reference proteome</keyword>
<evidence type="ECO:0000313" key="3">
    <source>
        <dbReference type="Proteomes" id="UP001591681"/>
    </source>
</evidence>
<comment type="caution">
    <text evidence="2">The sequence shown here is derived from an EMBL/GenBank/DDBJ whole genome shotgun (WGS) entry which is preliminary data.</text>
</comment>
<dbReference type="InterPro" id="IPR052579">
    <property type="entry name" value="Zinc_finger_SWIM"/>
</dbReference>
<dbReference type="InterPro" id="IPR048324">
    <property type="entry name" value="ZSWIM1-3_RNaseH-like"/>
</dbReference>
<evidence type="ECO:0000259" key="1">
    <source>
        <dbReference type="Pfam" id="PF21056"/>
    </source>
</evidence>
<feature type="domain" description="ZSWIM1/3 RNaseH-like" evidence="1">
    <location>
        <begin position="3"/>
        <end position="118"/>
    </location>
</feature>
<evidence type="ECO:0000313" key="2">
    <source>
        <dbReference type="EMBL" id="KAL2088617.1"/>
    </source>
</evidence>